<keyword evidence="9" id="KW-1185">Reference proteome</keyword>
<dbReference type="PROSITE" id="PS50888">
    <property type="entry name" value="BHLH"/>
    <property type="match status" value="1"/>
</dbReference>
<evidence type="ECO:0000313" key="9">
    <source>
        <dbReference type="Proteomes" id="UP000078512"/>
    </source>
</evidence>
<dbReference type="InterPro" id="IPR036638">
    <property type="entry name" value="HLH_DNA-bd_sf"/>
</dbReference>
<dbReference type="EMBL" id="KV442018">
    <property type="protein sequence ID" value="OAQ34220.1"/>
    <property type="molecule type" value="Genomic_DNA"/>
</dbReference>
<evidence type="ECO:0000256" key="3">
    <source>
        <dbReference type="ARBA" id="ARBA00023125"/>
    </source>
</evidence>
<feature type="domain" description="BHLH" evidence="7">
    <location>
        <begin position="1"/>
        <end position="49"/>
    </location>
</feature>
<feature type="region of interest" description="Disordered" evidence="6">
    <location>
        <begin position="70"/>
        <end position="113"/>
    </location>
</feature>
<dbReference type="PANTHER" id="PTHR45776:SF2">
    <property type="entry name" value="MIP04163P"/>
    <property type="match status" value="1"/>
</dbReference>
<dbReference type="InterPro" id="IPR011598">
    <property type="entry name" value="bHLH_dom"/>
</dbReference>
<evidence type="ECO:0000259" key="7">
    <source>
        <dbReference type="PROSITE" id="PS50888"/>
    </source>
</evidence>
<gene>
    <name evidence="8" type="ORF">K457DRAFT_14617</name>
</gene>
<evidence type="ECO:0000313" key="8">
    <source>
        <dbReference type="EMBL" id="OAQ34220.1"/>
    </source>
</evidence>
<dbReference type="PANTHER" id="PTHR45776">
    <property type="entry name" value="MIP04163P"/>
    <property type="match status" value="1"/>
</dbReference>
<dbReference type="GO" id="GO:0046983">
    <property type="term" value="F:protein dimerization activity"/>
    <property type="evidence" value="ECO:0007669"/>
    <property type="project" value="InterPro"/>
</dbReference>
<sequence>MHFERRRRDNINEKIQELSTLLPEIYVDSANKPNKGVILRKSVDYIRHLQQLVTSQNNRNQELEAQLRARNGAVSPGDESNANGVNGAGPGPQLQQDFGMMRIVSGGSNGGQN</sequence>
<dbReference type="GO" id="GO:0005634">
    <property type="term" value="C:nucleus"/>
    <property type="evidence" value="ECO:0007669"/>
    <property type="project" value="UniProtKB-SubCell"/>
</dbReference>
<dbReference type="OrthoDB" id="690068at2759"/>
<evidence type="ECO:0000256" key="2">
    <source>
        <dbReference type="ARBA" id="ARBA00023015"/>
    </source>
</evidence>
<dbReference type="AlphaFoldDB" id="A0A197K9Q1"/>
<dbReference type="CDD" id="cd11387">
    <property type="entry name" value="bHLHzip_USF_MITF"/>
    <property type="match status" value="1"/>
</dbReference>
<accession>A0A197K9Q1</accession>
<evidence type="ECO:0000256" key="5">
    <source>
        <dbReference type="ARBA" id="ARBA00023242"/>
    </source>
</evidence>
<dbReference type="GO" id="GO:0000981">
    <property type="term" value="F:DNA-binding transcription factor activity, RNA polymerase II-specific"/>
    <property type="evidence" value="ECO:0007669"/>
    <property type="project" value="TreeGrafter"/>
</dbReference>
<dbReference type="SMART" id="SM00353">
    <property type="entry name" value="HLH"/>
    <property type="match status" value="1"/>
</dbReference>
<organism evidence="8 9">
    <name type="scientific">Linnemannia elongata AG-77</name>
    <dbReference type="NCBI Taxonomy" id="1314771"/>
    <lineage>
        <taxon>Eukaryota</taxon>
        <taxon>Fungi</taxon>
        <taxon>Fungi incertae sedis</taxon>
        <taxon>Mucoromycota</taxon>
        <taxon>Mortierellomycotina</taxon>
        <taxon>Mortierellomycetes</taxon>
        <taxon>Mortierellales</taxon>
        <taxon>Mortierellaceae</taxon>
        <taxon>Linnemannia</taxon>
    </lineage>
</organism>
<reference evidence="8 9" key="1">
    <citation type="submission" date="2016-05" db="EMBL/GenBank/DDBJ databases">
        <title>Genome sequencing reveals origins of a unique bacterial endosymbiosis in the earliest lineages of terrestrial Fungi.</title>
        <authorList>
            <consortium name="DOE Joint Genome Institute"/>
            <person name="Uehling J."/>
            <person name="Gryganskyi A."/>
            <person name="Hameed K."/>
            <person name="Tschaplinski T."/>
            <person name="Misztal P."/>
            <person name="Wu S."/>
            <person name="Desiro A."/>
            <person name="Vande Pol N."/>
            <person name="Du Z.-Y."/>
            <person name="Zienkiewicz A."/>
            <person name="Zienkiewicz K."/>
            <person name="Morin E."/>
            <person name="Tisserant E."/>
            <person name="Splivallo R."/>
            <person name="Hainaut M."/>
            <person name="Henrissat B."/>
            <person name="Ohm R."/>
            <person name="Kuo A."/>
            <person name="Yan J."/>
            <person name="Lipzen A."/>
            <person name="Nolan M."/>
            <person name="Labutti K."/>
            <person name="Barry K."/>
            <person name="Goldstein A."/>
            <person name="Labbe J."/>
            <person name="Schadt C."/>
            <person name="Tuskan G."/>
            <person name="Grigoriev I."/>
            <person name="Martin F."/>
            <person name="Vilgalys R."/>
            <person name="Bonito G."/>
        </authorList>
    </citation>
    <scope>NUCLEOTIDE SEQUENCE [LARGE SCALE GENOMIC DNA]</scope>
    <source>
        <strain evidence="8 9">AG-77</strain>
    </source>
</reference>
<dbReference type="GO" id="GO:0000978">
    <property type="term" value="F:RNA polymerase II cis-regulatory region sequence-specific DNA binding"/>
    <property type="evidence" value="ECO:0007669"/>
    <property type="project" value="TreeGrafter"/>
</dbReference>
<dbReference type="SUPFAM" id="SSF47459">
    <property type="entry name" value="HLH, helix-loop-helix DNA-binding domain"/>
    <property type="match status" value="1"/>
</dbReference>
<keyword evidence="2" id="KW-0805">Transcription regulation</keyword>
<keyword evidence="4" id="KW-0804">Transcription</keyword>
<dbReference type="Gene3D" id="4.10.280.10">
    <property type="entry name" value="Helix-loop-helix DNA-binding domain"/>
    <property type="match status" value="1"/>
</dbReference>
<dbReference type="STRING" id="1314771.A0A197K9Q1"/>
<name>A0A197K9Q1_9FUNG</name>
<dbReference type="Proteomes" id="UP000078512">
    <property type="component" value="Unassembled WGS sequence"/>
</dbReference>
<dbReference type="Pfam" id="PF00010">
    <property type="entry name" value="HLH"/>
    <property type="match status" value="1"/>
</dbReference>
<evidence type="ECO:0000256" key="6">
    <source>
        <dbReference type="SAM" id="MobiDB-lite"/>
    </source>
</evidence>
<keyword evidence="3" id="KW-0238">DNA-binding</keyword>
<protein>
    <recommendedName>
        <fullName evidence="7">BHLH domain-containing protein</fullName>
    </recommendedName>
</protein>
<evidence type="ECO:0000256" key="1">
    <source>
        <dbReference type="ARBA" id="ARBA00004123"/>
    </source>
</evidence>
<evidence type="ECO:0000256" key="4">
    <source>
        <dbReference type="ARBA" id="ARBA00023163"/>
    </source>
</evidence>
<keyword evidence="5" id="KW-0539">Nucleus</keyword>
<comment type="subcellular location">
    <subcellularLocation>
        <location evidence="1">Nucleus</location>
    </subcellularLocation>
</comment>
<proteinExistence type="predicted"/>